<dbReference type="PANTHER" id="PTHR43537">
    <property type="entry name" value="TRANSCRIPTIONAL REGULATOR, GNTR FAMILY"/>
    <property type="match status" value="1"/>
</dbReference>
<accession>A0A6L6J790</accession>
<organism evidence="5 6">
    <name type="scientific">Paracoccus aestuariivivens</name>
    <dbReference type="NCBI Taxonomy" id="1820333"/>
    <lineage>
        <taxon>Bacteria</taxon>
        <taxon>Pseudomonadati</taxon>
        <taxon>Pseudomonadota</taxon>
        <taxon>Alphaproteobacteria</taxon>
        <taxon>Rhodobacterales</taxon>
        <taxon>Paracoccaceae</taxon>
        <taxon>Paracoccus</taxon>
    </lineage>
</organism>
<dbReference type="InterPro" id="IPR036388">
    <property type="entry name" value="WH-like_DNA-bd_sf"/>
</dbReference>
<keyword evidence="3" id="KW-0804">Transcription</keyword>
<protein>
    <submittedName>
        <fullName evidence="5">FCD domain-containing protein</fullName>
    </submittedName>
</protein>
<keyword evidence="1" id="KW-0805">Transcription regulation</keyword>
<dbReference type="Gene3D" id="1.10.10.10">
    <property type="entry name" value="Winged helix-like DNA-binding domain superfamily/Winged helix DNA-binding domain"/>
    <property type="match status" value="1"/>
</dbReference>
<evidence type="ECO:0000256" key="2">
    <source>
        <dbReference type="ARBA" id="ARBA00023125"/>
    </source>
</evidence>
<dbReference type="SUPFAM" id="SSF48008">
    <property type="entry name" value="GntR ligand-binding domain-like"/>
    <property type="match status" value="1"/>
</dbReference>
<dbReference type="AlphaFoldDB" id="A0A6L6J790"/>
<dbReference type="SUPFAM" id="SSF46785">
    <property type="entry name" value="Winged helix' DNA-binding domain"/>
    <property type="match status" value="1"/>
</dbReference>
<dbReference type="PANTHER" id="PTHR43537:SF39">
    <property type="entry name" value="HTH-TYPE TRANSCRIPTIONAL REGULATOR MCBR"/>
    <property type="match status" value="1"/>
</dbReference>
<proteinExistence type="predicted"/>
<dbReference type="InterPro" id="IPR011711">
    <property type="entry name" value="GntR_C"/>
</dbReference>
<dbReference type="InterPro" id="IPR036390">
    <property type="entry name" value="WH_DNA-bd_sf"/>
</dbReference>
<evidence type="ECO:0000256" key="1">
    <source>
        <dbReference type="ARBA" id="ARBA00023015"/>
    </source>
</evidence>
<dbReference type="EMBL" id="WMIE01000004">
    <property type="protein sequence ID" value="MTH77962.1"/>
    <property type="molecule type" value="Genomic_DNA"/>
</dbReference>
<evidence type="ECO:0000259" key="4">
    <source>
        <dbReference type="SMART" id="SM00895"/>
    </source>
</evidence>
<gene>
    <name evidence="5" type="ORF">GL286_09505</name>
</gene>
<dbReference type="SMART" id="SM00895">
    <property type="entry name" value="FCD"/>
    <property type="match status" value="1"/>
</dbReference>
<sequence>MPGERVSIRAIATQHELSVIPVRDAIRRLVAEGGLRFADSRTIEVPKLSMANHRDVLFSRIQLEPEAAARAFDNLTQADLKELVRLDGHVNAAIRDGDLTLYMKSNFAFHFLIYRRSGAPTILRLIEILWLQYGPSMRLISGQYGASALADDYHRHATDALSRQDCEGFVRAIRADITQGMEFIRVADH</sequence>
<dbReference type="Pfam" id="PF07729">
    <property type="entry name" value="FCD"/>
    <property type="match status" value="1"/>
</dbReference>
<keyword evidence="6" id="KW-1185">Reference proteome</keyword>
<reference evidence="5 6" key="1">
    <citation type="submission" date="2019-11" db="EMBL/GenBank/DDBJ databases">
        <authorList>
            <person name="Dong K."/>
        </authorList>
    </citation>
    <scope>NUCLEOTIDE SEQUENCE [LARGE SCALE GENOMIC DNA]</scope>
    <source>
        <strain evidence="5 6">NBRC 111993</strain>
    </source>
</reference>
<evidence type="ECO:0000313" key="6">
    <source>
        <dbReference type="Proteomes" id="UP000478183"/>
    </source>
</evidence>
<name>A0A6L6J790_9RHOB</name>
<comment type="caution">
    <text evidence="5">The sequence shown here is derived from an EMBL/GenBank/DDBJ whole genome shotgun (WGS) entry which is preliminary data.</text>
</comment>
<feature type="domain" description="GntR C-terminal" evidence="4">
    <location>
        <begin position="55"/>
        <end position="179"/>
    </location>
</feature>
<dbReference type="Gene3D" id="1.20.120.530">
    <property type="entry name" value="GntR ligand-binding domain-like"/>
    <property type="match status" value="1"/>
</dbReference>
<dbReference type="GO" id="GO:0003677">
    <property type="term" value="F:DNA binding"/>
    <property type="evidence" value="ECO:0007669"/>
    <property type="project" value="UniProtKB-KW"/>
</dbReference>
<evidence type="ECO:0000313" key="5">
    <source>
        <dbReference type="EMBL" id="MTH77962.1"/>
    </source>
</evidence>
<dbReference type="InterPro" id="IPR008920">
    <property type="entry name" value="TF_FadR/GntR_C"/>
</dbReference>
<dbReference type="Proteomes" id="UP000478183">
    <property type="component" value="Unassembled WGS sequence"/>
</dbReference>
<evidence type="ECO:0000256" key="3">
    <source>
        <dbReference type="ARBA" id="ARBA00023163"/>
    </source>
</evidence>
<keyword evidence="2" id="KW-0238">DNA-binding</keyword>